<evidence type="ECO:0000256" key="11">
    <source>
        <dbReference type="ARBA" id="ARBA00023136"/>
    </source>
</evidence>
<keyword evidence="6" id="KW-0677">Repeat</keyword>
<dbReference type="GO" id="GO:0046872">
    <property type="term" value="F:metal ion binding"/>
    <property type="evidence" value="ECO:0007669"/>
    <property type="project" value="UniProtKB-KW"/>
</dbReference>
<feature type="non-terminal residue" evidence="14">
    <location>
        <position position="202"/>
    </location>
</feature>
<organism evidence="14 15">
    <name type="scientific">Genlisea aurea</name>
    <dbReference type="NCBI Taxonomy" id="192259"/>
    <lineage>
        <taxon>Eukaryota</taxon>
        <taxon>Viridiplantae</taxon>
        <taxon>Streptophyta</taxon>
        <taxon>Embryophyta</taxon>
        <taxon>Tracheophyta</taxon>
        <taxon>Spermatophyta</taxon>
        <taxon>Magnoliopsida</taxon>
        <taxon>eudicotyledons</taxon>
        <taxon>Gunneridae</taxon>
        <taxon>Pentapetalae</taxon>
        <taxon>asterids</taxon>
        <taxon>lamiids</taxon>
        <taxon>Lamiales</taxon>
        <taxon>Lentibulariaceae</taxon>
        <taxon>Genlisea</taxon>
    </lineage>
</organism>
<name>S8DU26_9LAMI</name>
<evidence type="ECO:0000259" key="13">
    <source>
        <dbReference type="PROSITE" id="PS51847"/>
    </source>
</evidence>
<dbReference type="Pfam" id="PF17047">
    <property type="entry name" value="SMP_LBD"/>
    <property type="match status" value="1"/>
</dbReference>
<evidence type="ECO:0000256" key="1">
    <source>
        <dbReference type="ARBA" id="ARBA00004167"/>
    </source>
</evidence>
<gene>
    <name evidence="14" type="ORF">M569_11458</name>
</gene>
<reference evidence="14 15" key="1">
    <citation type="journal article" date="2013" name="BMC Genomics">
        <title>The miniature genome of a carnivorous plant Genlisea aurea contains a low number of genes and short non-coding sequences.</title>
        <authorList>
            <person name="Leushkin E.V."/>
            <person name="Sutormin R.A."/>
            <person name="Nabieva E.R."/>
            <person name="Penin A.A."/>
            <person name="Kondrashov A.S."/>
            <person name="Logacheva M.D."/>
        </authorList>
    </citation>
    <scope>NUCLEOTIDE SEQUENCE [LARGE SCALE GENOMIC DNA]</scope>
</reference>
<dbReference type="AlphaFoldDB" id="S8DU26"/>
<comment type="similarity">
    <text evidence="2">Belongs to the synaptotagmin family.</text>
</comment>
<dbReference type="OrthoDB" id="67700at2759"/>
<evidence type="ECO:0000256" key="3">
    <source>
        <dbReference type="ARBA" id="ARBA00022448"/>
    </source>
</evidence>
<evidence type="ECO:0000256" key="2">
    <source>
        <dbReference type="ARBA" id="ARBA00006996"/>
    </source>
</evidence>
<evidence type="ECO:0000313" key="14">
    <source>
        <dbReference type="EMBL" id="EPS63327.1"/>
    </source>
</evidence>
<evidence type="ECO:0000256" key="4">
    <source>
        <dbReference type="ARBA" id="ARBA00022692"/>
    </source>
</evidence>
<sequence length="202" mass="22396">MGFITGLIIGLIVGIALIVLFVRSENARSKRRTDLAATIAAFARMTVEDSRKLLSPEFYPSWVVFSQRQKLTWLNAQLEKIWPFVNEAASELIKANVEPILEQYRPALLASLSFSKLTLGTVAPQFTGISILEGSGDGITMELEIQWDGNPSIILDIKTYLGVSLPVQVKNIGFAGVFRLIFKPLVEDFPCFGAVCFSLRQK</sequence>
<feature type="domain" description="SMP-LTD" evidence="13">
    <location>
        <begin position="67"/>
        <end position="202"/>
    </location>
</feature>
<dbReference type="EMBL" id="AUSU01005558">
    <property type="protein sequence ID" value="EPS63327.1"/>
    <property type="molecule type" value="Genomic_DNA"/>
</dbReference>
<keyword evidence="11 12" id="KW-0472">Membrane</keyword>
<evidence type="ECO:0000256" key="7">
    <source>
        <dbReference type="ARBA" id="ARBA00022837"/>
    </source>
</evidence>
<evidence type="ECO:0000313" key="15">
    <source>
        <dbReference type="Proteomes" id="UP000015453"/>
    </source>
</evidence>
<keyword evidence="8 12" id="KW-1133">Transmembrane helix</keyword>
<feature type="transmembrane region" description="Helical" evidence="12">
    <location>
        <begin position="6"/>
        <end position="22"/>
    </location>
</feature>
<evidence type="ECO:0000256" key="9">
    <source>
        <dbReference type="ARBA" id="ARBA00023055"/>
    </source>
</evidence>
<dbReference type="GO" id="GO:0005783">
    <property type="term" value="C:endoplasmic reticulum"/>
    <property type="evidence" value="ECO:0007669"/>
    <property type="project" value="TreeGrafter"/>
</dbReference>
<dbReference type="GO" id="GO:0016020">
    <property type="term" value="C:membrane"/>
    <property type="evidence" value="ECO:0007669"/>
    <property type="project" value="UniProtKB-SubCell"/>
</dbReference>
<keyword evidence="4 12" id="KW-0812">Transmembrane</keyword>
<keyword evidence="5" id="KW-0479">Metal-binding</keyword>
<dbReference type="InterPro" id="IPR045050">
    <property type="entry name" value="Synaptotagmin_plant"/>
</dbReference>
<dbReference type="InterPro" id="IPR039010">
    <property type="entry name" value="Synaptotagmin_SMP"/>
</dbReference>
<keyword evidence="15" id="KW-1185">Reference proteome</keyword>
<protein>
    <submittedName>
        <fullName evidence="14">Plant synaptotagmin</fullName>
    </submittedName>
</protein>
<keyword evidence="7" id="KW-0106">Calcium</keyword>
<keyword evidence="3" id="KW-0813">Transport</keyword>
<dbReference type="PANTHER" id="PTHR10774:SF149">
    <property type="entry name" value="SYNAPTOTAGMIN-5"/>
    <property type="match status" value="1"/>
</dbReference>
<evidence type="ECO:0000256" key="5">
    <source>
        <dbReference type="ARBA" id="ARBA00022723"/>
    </source>
</evidence>
<proteinExistence type="inferred from homology"/>
<comment type="caution">
    <text evidence="14">The sequence shown here is derived from an EMBL/GenBank/DDBJ whole genome shotgun (WGS) entry which is preliminary data.</text>
</comment>
<evidence type="ECO:0000256" key="10">
    <source>
        <dbReference type="ARBA" id="ARBA00023121"/>
    </source>
</evidence>
<dbReference type="PANTHER" id="PTHR10774">
    <property type="entry name" value="EXTENDED SYNAPTOTAGMIN-RELATED"/>
    <property type="match status" value="1"/>
</dbReference>
<dbReference type="PROSITE" id="PS51847">
    <property type="entry name" value="SMP"/>
    <property type="match status" value="1"/>
</dbReference>
<dbReference type="InterPro" id="IPR031468">
    <property type="entry name" value="SMP_LBD"/>
</dbReference>
<comment type="subcellular location">
    <subcellularLocation>
        <location evidence="1">Membrane</location>
        <topology evidence="1">Single-pass membrane protein</topology>
    </subcellularLocation>
</comment>
<keyword evidence="9" id="KW-0445">Lipid transport</keyword>
<dbReference type="GO" id="GO:0008289">
    <property type="term" value="F:lipid binding"/>
    <property type="evidence" value="ECO:0007669"/>
    <property type="project" value="UniProtKB-KW"/>
</dbReference>
<evidence type="ECO:0000256" key="8">
    <source>
        <dbReference type="ARBA" id="ARBA00022989"/>
    </source>
</evidence>
<dbReference type="GO" id="GO:0006869">
    <property type="term" value="P:lipid transport"/>
    <property type="evidence" value="ECO:0007669"/>
    <property type="project" value="UniProtKB-KW"/>
</dbReference>
<dbReference type="CDD" id="cd21677">
    <property type="entry name" value="SMP_SYT"/>
    <property type="match status" value="1"/>
</dbReference>
<accession>S8DU26</accession>
<evidence type="ECO:0000256" key="6">
    <source>
        <dbReference type="ARBA" id="ARBA00022737"/>
    </source>
</evidence>
<keyword evidence="10" id="KW-0446">Lipid-binding</keyword>
<dbReference type="Proteomes" id="UP000015453">
    <property type="component" value="Unassembled WGS sequence"/>
</dbReference>
<evidence type="ECO:0000256" key="12">
    <source>
        <dbReference type="SAM" id="Phobius"/>
    </source>
</evidence>